<dbReference type="PANTHER" id="PTHR43963:SF6">
    <property type="entry name" value="CHAIN DEHYDROGENASE FAMILY PROTEIN, PUTATIVE (AFU_ORTHOLOGUE AFUA_3G15350)-RELATED"/>
    <property type="match status" value="1"/>
</dbReference>
<protein>
    <submittedName>
        <fullName evidence="5">Uncharacterized protein</fullName>
    </submittedName>
</protein>
<evidence type="ECO:0000313" key="4">
    <source>
        <dbReference type="Proteomes" id="UP000887566"/>
    </source>
</evidence>
<name>A0A914V638_9BILA</name>
<dbReference type="InterPro" id="IPR002347">
    <property type="entry name" value="SDR_fam"/>
</dbReference>
<dbReference type="InterPro" id="IPR036291">
    <property type="entry name" value="NAD(P)-bd_dom_sf"/>
</dbReference>
<evidence type="ECO:0000256" key="3">
    <source>
        <dbReference type="ARBA" id="ARBA00023002"/>
    </source>
</evidence>
<dbReference type="PANTHER" id="PTHR43963">
    <property type="entry name" value="CARBONYL REDUCTASE 1-RELATED"/>
    <property type="match status" value="1"/>
</dbReference>
<reference evidence="5" key="1">
    <citation type="submission" date="2022-11" db="UniProtKB">
        <authorList>
            <consortium name="WormBaseParasite"/>
        </authorList>
    </citation>
    <scope>IDENTIFICATION</scope>
</reference>
<evidence type="ECO:0000313" key="5">
    <source>
        <dbReference type="WBParaSite" id="PSAMB.scaffold15896size1455.g36705.t1"/>
    </source>
</evidence>
<dbReference type="WBParaSite" id="PSAMB.scaffold15896size1455.g36705.t1">
    <property type="protein sequence ID" value="PSAMB.scaffold15896size1455.g36705.t1"/>
    <property type="gene ID" value="PSAMB.scaffold15896size1455.g36705"/>
</dbReference>
<evidence type="ECO:0000256" key="1">
    <source>
        <dbReference type="ARBA" id="ARBA00006484"/>
    </source>
</evidence>
<dbReference type="Pfam" id="PF00106">
    <property type="entry name" value="adh_short"/>
    <property type="match status" value="1"/>
</dbReference>
<accession>A0A914V638</accession>
<keyword evidence="3" id="KW-0560">Oxidoreductase</keyword>
<keyword evidence="2" id="KW-0521">NADP</keyword>
<sequence>ITGSNKGIGYGIVKSLCQQLAGGIVYLTARNPDLGHKAIASLKEELTADEHAKLRFHQLDITDEASAIKLRDHLKHEHDGLDILVNNAGVVFTEAATEPFDKQAVVTIDINYCGTKKFCKVIFPLLRSHSRIICCSENLTVAEVDDFIENSTKYAKEGTQQKHGYPKSSYSSYSVSKAAEIALTFIQHRQALKDSRNDIVINAVSLLVFSVLN</sequence>
<proteinExistence type="inferred from homology"/>
<dbReference type="Gene3D" id="3.40.50.720">
    <property type="entry name" value="NAD(P)-binding Rossmann-like Domain"/>
    <property type="match status" value="1"/>
</dbReference>
<dbReference type="GO" id="GO:0004090">
    <property type="term" value="F:carbonyl reductase (NADPH) activity"/>
    <property type="evidence" value="ECO:0007669"/>
    <property type="project" value="TreeGrafter"/>
</dbReference>
<dbReference type="SUPFAM" id="SSF51735">
    <property type="entry name" value="NAD(P)-binding Rossmann-fold domains"/>
    <property type="match status" value="1"/>
</dbReference>
<keyword evidence="4" id="KW-1185">Reference proteome</keyword>
<evidence type="ECO:0000256" key="2">
    <source>
        <dbReference type="ARBA" id="ARBA00022857"/>
    </source>
</evidence>
<dbReference type="Proteomes" id="UP000887566">
    <property type="component" value="Unplaced"/>
</dbReference>
<organism evidence="4 5">
    <name type="scientific">Plectus sambesii</name>
    <dbReference type="NCBI Taxonomy" id="2011161"/>
    <lineage>
        <taxon>Eukaryota</taxon>
        <taxon>Metazoa</taxon>
        <taxon>Ecdysozoa</taxon>
        <taxon>Nematoda</taxon>
        <taxon>Chromadorea</taxon>
        <taxon>Plectida</taxon>
        <taxon>Plectina</taxon>
        <taxon>Plectoidea</taxon>
        <taxon>Plectidae</taxon>
        <taxon>Plectus</taxon>
    </lineage>
</organism>
<comment type="similarity">
    <text evidence="1">Belongs to the short-chain dehydrogenases/reductases (SDR) family.</text>
</comment>
<dbReference type="AlphaFoldDB" id="A0A914V638"/>